<dbReference type="OrthoDB" id="414698at2759"/>
<comment type="pathway">
    <text evidence="1">Cofactor biosynthesis; tetrahydrofolate biosynthesis; 5,6,7,8-tetrahydrofolate from 7,8-dihydrofolate: step 1/1.</text>
</comment>
<evidence type="ECO:0000256" key="1">
    <source>
        <dbReference type="ARBA" id="ARBA00004903"/>
    </source>
</evidence>
<dbReference type="InterPro" id="IPR012259">
    <property type="entry name" value="DHFR"/>
</dbReference>
<dbReference type="CDD" id="cd00209">
    <property type="entry name" value="DHFR"/>
    <property type="match status" value="1"/>
</dbReference>
<feature type="non-terminal residue" evidence="9">
    <location>
        <position position="1"/>
    </location>
</feature>
<dbReference type="GO" id="GO:0046654">
    <property type="term" value="P:tetrahydrofolate biosynthetic process"/>
    <property type="evidence" value="ECO:0007669"/>
    <property type="project" value="UniProtKB-UniPathway"/>
</dbReference>
<evidence type="ECO:0000256" key="4">
    <source>
        <dbReference type="ARBA" id="ARBA00022563"/>
    </source>
</evidence>
<dbReference type="GO" id="GO:0005739">
    <property type="term" value="C:mitochondrion"/>
    <property type="evidence" value="ECO:0007669"/>
    <property type="project" value="TreeGrafter"/>
</dbReference>
<evidence type="ECO:0000256" key="2">
    <source>
        <dbReference type="ARBA" id="ARBA00012856"/>
    </source>
</evidence>
<dbReference type="PANTHER" id="PTHR48069:SF3">
    <property type="entry name" value="DIHYDROFOLATE REDUCTASE"/>
    <property type="match status" value="1"/>
</dbReference>
<name>A0A6A6VPV9_9PLEO</name>
<dbReference type="Gene3D" id="3.40.430.10">
    <property type="entry name" value="Dihydrofolate Reductase, subunit A"/>
    <property type="match status" value="1"/>
</dbReference>
<dbReference type="PROSITE" id="PS51330">
    <property type="entry name" value="DHFR_2"/>
    <property type="match status" value="1"/>
</dbReference>
<evidence type="ECO:0000256" key="3">
    <source>
        <dbReference type="ARBA" id="ARBA00018886"/>
    </source>
</evidence>
<dbReference type="InterPro" id="IPR001796">
    <property type="entry name" value="DHFR_dom"/>
</dbReference>
<feature type="domain" description="DHFR" evidence="8">
    <location>
        <begin position="1"/>
        <end position="148"/>
    </location>
</feature>
<dbReference type="InterPro" id="IPR017925">
    <property type="entry name" value="DHFR_CS"/>
</dbReference>
<evidence type="ECO:0000256" key="6">
    <source>
        <dbReference type="ARBA" id="ARBA00023002"/>
    </source>
</evidence>
<dbReference type="GO" id="GO:0046452">
    <property type="term" value="P:dihydrofolate metabolic process"/>
    <property type="evidence" value="ECO:0007669"/>
    <property type="project" value="TreeGrafter"/>
</dbReference>
<keyword evidence="4" id="KW-0554">One-carbon metabolism</keyword>
<evidence type="ECO:0000256" key="5">
    <source>
        <dbReference type="ARBA" id="ARBA00022857"/>
    </source>
</evidence>
<dbReference type="GO" id="GO:0046655">
    <property type="term" value="P:folic acid metabolic process"/>
    <property type="evidence" value="ECO:0007669"/>
    <property type="project" value="TreeGrafter"/>
</dbReference>
<dbReference type="PRINTS" id="PR00070">
    <property type="entry name" value="DHFR"/>
</dbReference>
<dbReference type="EC" id="1.5.1.3" evidence="2"/>
<dbReference type="GO" id="GO:0006730">
    <property type="term" value="P:one-carbon metabolic process"/>
    <property type="evidence" value="ECO:0007669"/>
    <property type="project" value="UniProtKB-KW"/>
</dbReference>
<sequence length="148" mass="16209">LILAATPKLGIGHLGQLPWPSLKTEMGYFARVTKRVPSLSSPTSSSSEAQSSQRKRINAVIMGRKTWDSIPEKFRPLKGRLNVVVTRDGENASGLALHGGSTSREPEIARIFVIGGASLYEAALGLRDTERVLLTKIHTEYECDTFFP</sequence>
<dbReference type="Pfam" id="PF00186">
    <property type="entry name" value="DHFR_1"/>
    <property type="match status" value="1"/>
</dbReference>
<protein>
    <recommendedName>
        <fullName evidence="3">Dihydrofolate reductase</fullName>
        <ecNumber evidence="2">1.5.1.3</ecNumber>
    </recommendedName>
</protein>
<feature type="non-terminal residue" evidence="9">
    <location>
        <position position="148"/>
    </location>
</feature>
<evidence type="ECO:0000256" key="7">
    <source>
        <dbReference type="RuleBase" id="RU004474"/>
    </source>
</evidence>
<reference evidence="9" key="1">
    <citation type="journal article" date="2020" name="Stud. Mycol.">
        <title>101 Dothideomycetes genomes: a test case for predicting lifestyles and emergence of pathogens.</title>
        <authorList>
            <person name="Haridas S."/>
            <person name="Albert R."/>
            <person name="Binder M."/>
            <person name="Bloem J."/>
            <person name="Labutti K."/>
            <person name="Salamov A."/>
            <person name="Andreopoulos B."/>
            <person name="Baker S."/>
            <person name="Barry K."/>
            <person name="Bills G."/>
            <person name="Bluhm B."/>
            <person name="Cannon C."/>
            <person name="Castanera R."/>
            <person name="Culley D."/>
            <person name="Daum C."/>
            <person name="Ezra D."/>
            <person name="Gonzalez J."/>
            <person name="Henrissat B."/>
            <person name="Kuo A."/>
            <person name="Liang C."/>
            <person name="Lipzen A."/>
            <person name="Lutzoni F."/>
            <person name="Magnuson J."/>
            <person name="Mondo S."/>
            <person name="Nolan M."/>
            <person name="Ohm R."/>
            <person name="Pangilinan J."/>
            <person name="Park H.-J."/>
            <person name="Ramirez L."/>
            <person name="Alfaro M."/>
            <person name="Sun H."/>
            <person name="Tritt A."/>
            <person name="Yoshinaga Y."/>
            <person name="Zwiers L.-H."/>
            <person name="Turgeon B."/>
            <person name="Goodwin S."/>
            <person name="Spatafora J."/>
            <person name="Crous P."/>
            <person name="Grigoriev I."/>
        </authorList>
    </citation>
    <scope>NUCLEOTIDE SEQUENCE</scope>
    <source>
        <strain evidence="9">CBS 119925</strain>
    </source>
</reference>
<evidence type="ECO:0000313" key="10">
    <source>
        <dbReference type="Proteomes" id="UP000799440"/>
    </source>
</evidence>
<dbReference type="SUPFAM" id="SSF53597">
    <property type="entry name" value="Dihydrofolate reductase-like"/>
    <property type="match status" value="1"/>
</dbReference>
<dbReference type="EMBL" id="MU006562">
    <property type="protein sequence ID" value="KAF2751257.1"/>
    <property type="molecule type" value="Genomic_DNA"/>
</dbReference>
<dbReference type="InterPro" id="IPR024072">
    <property type="entry name" value="DHFR-like_dom_sf"/>
</dbReference>
<keyword evidence="5" id="KW-0521">NADP</keyword>
<organism evidence="9 10">
    <name type="scientific">Sporormia fimetaria CBS 119925</name>
    <dbReference type="NCBI Taxonomy" id="1340428"/>
    <lineage>
        <taxon>Eukaryota</taxon>
        <taxon>Fungi</taxon>
        <taxon>Dikarya</taxon>
        <taxon>Ascomycota</taxon>
        <taxon>Pezizomycotina</taxon>
        <taxon>Dothideomycetes</taxon>
        <taxon>Pleosporomycetidae</taxon>
        <taxon>Pleosporales</taxon>
        <taxon>Sporormiaceae</taxon>
        <taxon>Sporormia</taxon>
    </lineage>
</organism>
<dbReference type="AlphaFoldDB" id="A0A6A6VPV9"/>
<comment type="similarity">
    <text evidence="7">Belongs to the dihydrofolate reductase family.</text>
</comment>
<evidence type="ECO:0000259" key="8">
    <source>
        <dbReference type="PROSITE" id="PS51330"/>
    </source>
</evidence>
<dbReference type="UniPathway" id="UPA00077">
    <property type="reaction ID" value="UER00158"/>
</dbReference>
<dbReference type="GO" id="GO:0050661">
    <property type="term" value="F:NADP binding"/>
    <property type="evidence" value="ECO:0007669"/>
    <property type="project" value="InterPro"/>
</dbReference>
<gene>
    <name evidence="9" type="ORF">M011DRAFT_379882</name>
</gene>
<dbReference type="PROSITE" id="PS00075">
    <property type="entry name" value="DHFR_1"/>
    <property type="match status" value="1"/>
</dbReference>
<dbReference type="Proteomes" id="UP000799440">
    <property type="component" value="Unassembled WGS sequence"/>
</dbReference>
<accession>A0A6A6VPV9</accession>
<dbReference type="PANTHER" id="PTHR48069">
    <property type="entry name" value="DIHYDROFOLATE REDUCTASE"/>
    <property type="match status" value="1"/>
</dbReference>
<keyword evidence="10" id="KW-1185">Reference proteome</keyword>
<keyword evidence="6" id="KW-0560">Oxidoreductase</keyword>
<proteinExistence type="inferred from homology"/>
<dbReference type="GO" id="GO:0004146">
    <property type="term" value="F:dihydrofolate reductase activity"/>
    <property type="evidence" value="ECO:0007669"/>
    <property type="project" value="UniProtKB-EC"/>
</dbReference>
<evidence type="ECO:0000313" key="9">
    <source>
        <dbReference type="EMBL" id="KAF2751257.1"/>
    </source>
</evidence>